<dbReference type="Pfam" id="PF01636">
    <property type="entry name" value="APH"/>
    <property type="match status" value="1"/>
</dbReference>
<proteinExistence type="predicted"/>
<evidence type="ECO:0000259" key="2">
    <source>
        <dbReference type="Pfam" id="PF01636"/>
    </source>
</evidence>
<name>A0A646KTA6_STRJU</name>
<dbReference type="EMBL" id="VCLA01000204">
    <property type="protein sequence ID" value="MQT05549.1"/>
    <property type="molecule type" value="Genomic_DNA"/>
</dbReference>
<dbReference type="AlphaFoldDB" id="A0A646KTA6"/>
<dbReference type="Gene3D" id="3.90.1200.10">
    <property type="match status" value="1"/>
</dbReference>
<comment type="caution">
    <text evidence="3">The sequence shown here is derived from an EMBL/GenBank/DDBJ whole genome shotgun (WGS) entry which is preliminary data.</text>
</comment>
<evidence type="ECO:0000313" key="3">
    <source>
        <dbReference type="EMBL" id="MQT05549.1"/>
    </source>
</evidence>
<dbReference type="OrthoDB" id="334783at2"/>
<sequence>MPAKGPAARPAHPLPAAPEPGLRQLPDTASWAPALRPRIEAVLGRGPCVLTPWRQGMDFAVFRAETGGARYALRVPLLETTHTTYDGFTDFGEVIAGEAAVHRLLADAGVPVPRLVAWERRPDGAGHSWTLSDLIEHDETAELDEEQQRSLGRLTRAVHALRPGRAPGLAALRAQGSPAALLRRTLARYRRAAELYPLPAPELMEPPLREALLRPAAARLLHMDLRASNLCFRGSRIVAVLDLANSLIGPPAAELGRVYAYGLLTPAFRDGYGGPAGGEDGLPAPRTVLAYAVDTLACLIAVAAEELADPVMLADNGRRLAAVTSHLMA</sequence>
<dbReference type="RefSeq" id="WP_153527106.1">
    <property type="nucleotide sequence ID" value="NZ_JBEPDZ010000015.1"/>
</dbReference>
<keyword evidence="4" id="KW-1185">Reference proteome</keyword>
<reference evidence="3 4" key="1">
    <citation type="submission" date="2019-05" db="EMBL/GenBank/DDBJ databases">
        <title>Comparative genomics and metabolomics analyses of clavulanic acid producing Streptomyces species provides insight into specialized metabolism and evolution of beta-lactam biosynthetic gene clusters.</title>
        <authorList>
            <person name="Moore M.A."/>
            <person name="Cruz-Morales P."/>
            <person name="Barona Gomez F."/>
            <person name="Kapil T."/>
        </authorList>
    </citation>
    <scope>NUCLEOTIDE SEQUENCE [LARGE SCALE GENOMIC DNA]</scope>
    <source>
        <strain evidence="3 4">NRRL 5741</strain>
    </source>
</reference>
<gene>
    <name evidence="3" type="ORF">FF041_37305</name>
</gene>
<feature type="region of interest" description="Disordered" evidence="1">
    <location>
        <begin position="1"/>
        <end position="23"/>
    </location>
</feature>
<evidence type="ECO:0000313" key="4">
    <source>
        <dbReference type="Proteomes" id="UP000419138"/>
    </source>
</evidence>
<dbReference type="SUPFAM" id="SSF56112">
    <property type="entry name" value="Protein kinase-like (PK-like)"/>
    <property type="match status" value="1"/>
</dbReference>
<protein>
    <recommendedName>
        <fullName evidence="2">Aminoglycoside phosphotransferase domain-containing protein</fullName>
    </recommendedName>
</protein>
<dbReference type="PANTHER" id="PTHR21310">
    <property type="entry name" value="AMINOGLYCOSIDE PHOSPHOTRANSFERASE-RELATED-RELATED"/>
    <property type="match status" value="1"/>
</dbReference>
<feature type="domain" description="Aminoglycoside phosphotransferase" evidence="2">
    <location>
        <begin position="51"/>
        <end position="274"/>
    </location>
</feature>
<dbReference type="Proteomes" id="UP000419138">
    <property type="component" value="Unassembled WGS sequence"/>
</dbReference>
<dbReference type="InterPro" id="IPR011009">
    <property type="entry name" value="Kinase-like_dom_sf"/>
</dbReference>
<accession>A0A646KTA6</accession>
<evidence type="ECO:0000256" key="1">
    <source>
        <dbReference type="SAM" id="MobiDB-lite"/>
    </source>
</evidence>
<dbReference type="InterPro" id="IPR002575">
    <property type="entry name" value="Aminoglycoside_PTrfase"/>
</dbReference>
<dbReference type="InterPro" id="IPR051678">
    <property type="entry name" value="AGP_Transferase"/>
</dbReference>
<feature type="compositionally biased region" description="Low complexity" evidence="1">
    <location>
        <begin position="1"/>
        <end position="11"/>
    </location>
</feature>
<organism evidence="3 4">
    <name type="scientific">Streptomyces jumonjinensis</name>
    <dbReference type="NCBI Taxonomy" id="1945"/>
    <lineage>
        <taxon>Bacteria</taxon>
        <taxon>Bacillati</taxon>
        <taxon>Actinomycetota</taxon>
        <taxon>Actinomycetes</taxon>
        <taxon>Kitasatosporales</taxon>
        <taxon>Streptomycetaceae</taxon>
        <taxon>Streptomyces</taxon>
    </lineage>
</organism>